<dbReference type="PROSITE" id="PS50262">
    <property type="entry name" value="G_PROTEIN_RECEP_F1_2"/>
    <property type="match status" value="1"/>
</dbReference>
<name>A0A1S3APB6_ERIEU</name>
<dbReference type="InterPro" id="IPR017452">
    <property type="entry name" value="GPCR_Rhodpsn_7TM"/>
</dbReference>
<feature type="transmembrane region" description="Helical" evidence="14">
    <location>
        <begin position="243"/>
        <end position="266"/>
    </location>
</feature>
<evidence type="ECO:0000256" key="1">
    <source>
        <dbReference type="ARBA" id="ARBA00004651"/>
    </source>
</evidence>
<dbReference type="GO" id="GO:0007204">
    <property type="term" value="P:positive regulation of cytosolic calcium ion concentration"/>
    <property type="evidence" value="ECO:0007669"/>
    <property type="project" value="TreeGrafter"/>
</dbReference>
<keyword evidence="2" id="KW-1003">Cell membrane</keyword>
<dbReference type="eggNOG" id="KOG3656">
    <property type="taxonomic scope" value="Eukaryota"/>
</dbReference>
<gene>
    <name evidence="17" type="primary">FPR2</name>
    <name evidence="18" type="synonym">LOC103127269</name>
</gene>
<dbReference type="InParanoid" id="A0A1S3APB6"/>
<feature type="transmembrane region" description="Helical" evidence="14">
    <location>
        <begin position="30"/>
        <end position="53"/>
    </location>
</feature>
<evidence type="ECO:0000259" key="15">
    <source>
        <dbReference type="PROSITE" id="PS50262"/>
    </source>
</evidence>
<keyword evidence="4 14" id="KW-1133">Transmembrane helix</keyword>
<dbReference type="RefSeq" id="XP_060040626.1">
    <property type="nucleotide sequence ID" value="XM_060184643.1"/>
</dbReference>
<comment type="similarity">
    <text evidence="12">Belongs to the G-protein coupled receptor 1 family.</text>
</comment>
<evidence type="ECO:0000256" key="6">
    <source>
        <dbReference type="ARBA" id="ARBA00023136"/>
    </source>
</evidence>
<dbReference type="PANTHER" id="PTHR24225">
    <property type="entry name" value="CHEMOTACTIC RECEPTOR"/>
    <property type="match status" value="1"/>
</dbReference>
<dbReference type="PANTHER" id="PTHR24225:SF0">
    <property type="entry name" value="N-FORMYL PEPTIDE RECEPTOR 2"/>
    <property type="match status" value="1"/>
</dbReference>
<evidence type="ECO:0000256" key="4">
    <source>
        <dbReference type="ARBA" id="ARBA00022989"/>
    </source>
</evidence>
<keyword evidence="8 12" id="KW-0675">Receptor</keyword>
<sequence>MEVNVSTGMEGLEEPHPASPESAGNVALRVVPLIVLGVTFVLGVLGNGLVIWVAGFRMARTVTSLCYLNLACADFSFTITLPFLIASQAMDDQWPFGWFLCKFLHVVVDINLFGSVFLIALIAVDRCVCVLHPVWAQNHRTVGLATRVIMGPWALALLLTLPVLIFLSTVSDERGRVYCTFNFASWGNTPMDRLRVALSMLLARGIIRFLVGFSLPMSSVAVCYGLIAIKIRRSDTIQSSRPLRLLTAVVASFFICWFPFQLVALLSTIWLKEMLLERKYKILEDLVHPTSCLAFFNSCLNPMLYVFMGRDFRQRLIHSLPASLERALSEDTAQSSGPTVKSTPAHVEAELQAM</sequence>
<evidence type="ECO:0000313" key="17">
    <source>
        <dbReference type="RefSeq" id="XP_007538228.1"/>
    </source>
</evidence>
<evidence type="ECO:0000313" key="16">
    <source>
        <dbReference type="Proteomes" id="UP001652624"/>
    </source>
</evidence>
<dbReference type="InterPro" id="IPR000276">
    <property type="entry name" value="GPCR_Rhodpsn"/>
</dbReference>
<dbReference type="GO" id="GO:0004875">
    <property type="term" value="F:complement receptor activity"/>
    <property type="evidence" value="ECO:0007669"/>
    <property type="project" value="TreeGrafter"/>
</dbReference>
<keyword evidence="16" id="KW-1185">Reference proteome</keyword>
<reference evidence="17" key="1">
    <citation type="submission" date="2025-04" db="UniProtKB">
        <authorList>
            <consortium name="RefSeq"/>
        </authorList>
    </citation>
    <scope>IDENTIFICATION</scope>
</reference>
<dbReference type="InterPro" id="IPR000826">
    <property type="entry name" value="Formyl_rcpt-rel"/>
</dbReference>
<keyword evidence="9" id="KW-0325">Glycoprotein</keyword>
<evidence type="ECO:0000256" key="5">
    <source>
        <dbReference type="ARBA" id="ARBA00023040"/>
    </source>
</evidence>
<evidence type="ECO:0000256" key="7">
    <source>
        <dbReference type="ARBA" id="ARBA00023157"/>
    </source>
</evidence>
<evidence type="ECO:0000256" key="3">
    <source>
        <dbReference type="ARBA" id="ARBA00022692"/>
    </source>
</evidence>
<keyword evidence="6 14" id="KW-0472">Membrane</keyword>
<feature type="domain" description="G-protein coupled receptors family 1 profile" evidence="15">
    <location>
        <begin position="46"/>
        <end position="305"/>
    </location>
</feature>
<dbReference type="GeneID" id="103127269"/>
<evidence type="ECO:0000256" key="10">
    <source>
        <dbReference type="ARBA" id="ARBA00023224"/>
    </source>
</evidence>
<dbReference type="GO" id="GO:0006954">
    <property type="term" value="P:inflammatory response"/>
    <property type="evidence" value="ECO:0007669"/>
    <property type="project" value="TreeGrafter"/>
</dbReference>
<comment type="subcellular location">
    <subcellularLocation>
        <location evidence="1">Cell membrane</location>
        <topology evidence="1">Multi-pass membrane protein</topology>
    </subcellularLocation>
</comment>
<dbReference type="PRINTS" id="PR00237">
    <property type="entry name" value="GPCRRHODOPSN"/>
</dbReference>
<dbReference type="GO" id="GO:0005886">
    <property type="term" value="C:plasma membrane"/>
    <property type="evidence" value="ECO:0007669"/>
    <property type="project" value="UniProtKB-SubCell"/>
</dbReference>
<organism evidence="16 17">
    <name type="scientific">Erinaceus europaeus</name>
    <name type="common">Western European hedgehog</name>
    <dbReference type="NCBI Taxonomy" id="9365"/>
    <lineage>
        <taxon>Eukaryota</taxon>
        <taxon>Metazoa</taxon>
        <taxon>Chordata</taxon>
        <taxon>Craniata</taxon>
        <taxon>Vertebrata</taxon>
        <taxon>Euteleostomi</taxon>
        <taxon>Mammalia</taxon>
        <taxon>Eutheria</taxon>
        <taxon>Laurasiatheria</taxon>
        <taxon>Eulipotyphla</taxon>
        <taxon>Erinaceidae</taxon>
        <taxon>Erinaceinae</taxon>
        <taxon>Erinaceus</taxon>
    </lineage>
</organism>
<keyword evidence="7" id="KW-1015">Disulfide bond</keyword>
<evidence type="ECO:0000256" key="13">
    <source>
        <dbReference type="SAM" id="MobiDB-lite"/>
    </source>
</evidence>
<accession>A0A1S3APB6</accession>
<comment type="similarity">
    <text evidence="11">Belongs to the chemokine-like receptor (CMKLR) family.</text>
</comment>
<dbReference type="RefSeq" id="XP_007538228.1">
    <property type="nucleotide sequence ID" value="XM_007538166.1"/>
</dbReference>
<dbReference type="FunFam" id="1.20.1070.10:FF:000034">
    <property type="entry name" value="G-protein coupled receptor 1"/>
    <property type="match status" value="1"/>
</dbReference>
<evidence type="ECO:0000256" key="8">
    <source>
        <dbReference type="ARBA" id="ARBA00023170"/>
    </source>
</evidence>
<dbReference type="PROSITE" id="PS00237">
    <property type="entry name" value="G_PROTEIN_RECEP_F1_1"/>
    <property type="match status" value="1"/>
</dbReference>
<evidence type="ECO:0000256" key="2">
    <source>
        <dbReference type="ARBA" id="ARBA00022475"/>
    </source>
</evidence>
<evidence type="ECO:0000256" key="14">
    <source>
        <dbReference type="SAM" id="Phobius"/>
    </source>
</evidence>
<feature type="transmembrane region" description="Helical" evidence="14">
    <location>
        <begin position="97"/>
        <end position="124"/>
    </location>
</feature>
<keyword evidence="3 12" id="KW-0812">Transmembrane</keyword>
<feature type="transmembrane region" description="Helical" evidence="14">
    <location>
        <begin position="206"/>
        <end position="231"/>
    </location>
</feature>
<evidence type="ECO:0000256" key="12">
    <source>
        <dbReference type="RuleBase" id="RU000688"/>
    </source>
</evidence>
<dbReference type="GO" id="GO:0007200">
    <property type="term" value="P:phospholipase C-activating G protein-coupled receptor signaling pathway"/>
    <property type="evidence" value="ECO:0007669"/>
    <property type="project" value="TreeGrafter"/>
</dbReference>
<proteinExistence type="inferred from homology"/>
<feature type="transmembrane region" description="Helical" evidence="14">
    <location>
        <begin position="144"/>
        <end position="167"/>
    </location>
</feature>
<feature type="transmembrane region" description="Helical" evidence="14">
    <location>
        <begin position="65"/>
        <end position="85"/>
    </location>
</feature>
<keyword evidence="5 12" id="KW-0297">G-protein coupled receptor</keyword>
<evidence type="ECO:0000313" key="18">
    <source>
        <dbReference type="RefSeq" id="XP_060040626.1"/>
    </source>
</evidence>
<protein>
    <submittedName>
        <fullName evidence="17 18">N-formyl peptide receptor 2</fullName>
    </submittedName>
</protein>
<evidence type="ECO:0000256" key="11">
    <source>
        <dbReference type="ARBA" id="ARBA00025736"/>
    </source>
</evidence>
<dbReference type="GO" id="GO:0004982">
    <property type="term" value="F:N-formyl peptide receptor activity"/>
    <property type="evidence" value="ECO:0007669"/>
    <property type="project" value="TreeGrafter"/>
</dbReference>
<dbReference type="PRINTS" id="PR00526">
    <property type="entry name" value="FMETLEUPHER"/>
</dbReference>
<keyword evidence="10 12" id="KW-0807">Transducer</keyword>
<feature type="transmembrane region" description="Helical" evidence="14">
    <location>
        <begin position="286"/>
        <end position="307"/>
    </location>
</feature>
<dbReference type="OrthoDB" id="6088892at2759"/>
<dbReference type="SUPFAM" id="SSF81321">
    <property type="entry name" value="Family A G protein-coupled receptor-like"/>
    <property type="match status" value="1"/>
</dbReference>
<dbReference type="Gene3D" id="1.20.1070.10">
    <property type="entry name" value="Rhodopsin 7-helix transmembrane proteins"/>
    <property type="match status" value="1"/>
</dbReference>
<evidence type="ECO:0000256" key="9">
    <source>
        <dbReference type="ARBA" id="ARBA00023180"/>
    </source>
</evidence>
<dbReference type="AlphaFoldDB" id="A0A1S3APB6"/>
<feature type="region of interest" description="Disordered" evidence="13">
    <location>
        <begin position="1"/>
        <end position="22"/>
    </location>
</feature>
<dbReference type="Pfam" id="PF00001">
    <property type="entry name" value="7tm_1"/>
    <property type="match status" value="1"/>
</dbReference>
<dbReference type="Proteomes" id="UP001652624">
    <property type="component" value="Unplaced"/>
</dbReference>